<evidence type="ECO:0000256" key="8">
    <source>
        <dbReference type="SAM" id="MobiDB-lite"/>
    </source>
</evidence>
<organism evidence="10 11">
    <name type="scientific">Neodothiora populina</name>
    <dbReference type="NCBI Taxonomy" id="2781224"/>
    <lineage>
        <taxon>Eukaryota</taxon>
        <taxon>Fungi</taxon>
        <taxon>Dikarya</taxon>
        <taxon>Ascomycota</taxon>
        <taxon>Pezizomycotina</taxon>
        <taxon>Dothideomycetes</taxon>
        <taxon>Dothideomycetidae</taxon>
        <taxon>Dothideales</taxon>
        <taxon>Dothioraceae</taxon>
        <taxon>Neodothiora</taxon>
    </lineage>
</organism>
<sequence>MAPKFYAVRAGYKPGIYHSWDDCLAQVKGFKSATFKSFTTLTEAENFLASSAPSRSKAKAKPKTQKFYGVRSGHVPGIYTDWETAEAQIKGWKAPRYKAFSTYAQAEAFVQGSDDGSPLPAQPQTPLSASSSSSSSSSSSKPTQPLSSSSDVNPPSAKRRKTDRTTQTSEKATDPLSDDYEPGEGPLPPGASDGFDPRITFNPTSGKVEYKTQRHLNAQRWEATKPTATTPLKIYTDGSSLGNGAAGAVAGIGVYFGPSHPSNTSAPLPGTRQTNQRAELAAIARALELSPRNRALQIYTDSNYAIKCVTEWFIRWRANGWVNSQKKAVENRDLIEKVLGLLEERARARGPTSKVEFIWVKGHASDEGNTAADELAVAGAREAKARIARGEVIDEGDEGQMKSIEGAEGL</sequence>
<dbReference type="Pfam" id="PF01693">
    <property type="entry name" value="Cauli_VI"/>
    <property type="match status" value="2"/>
</dbReference>
<accession>A0ABR3PKD0</accession>
<dbReference type="Gene3D" id="3.40.970.10">
    <property type="entry name" value="Ribonuclease H1, N-terminal domain"/>
    <property type="match status" value="2"/>
</dbReference>
<dbReference type="InterPro" id="IPR050092">
    <property type="entry name" value="RNase_H"/>
</dbReference>
<dbReference type="PANTHER" id="PTHR10642">
    <property type="entry name" value="RIBONUCLEASE H1"/>
    <property type="match status" value="1"/>
</dbReference>
<dbReference type="Pfam" id="PF00075">
    <property type="entry name" value="RNase_H"/>
    <property type="match status" value="1"/>
</dbReference>
<dbReference type="PANTHER" id="PTHR10642:SF26">
    <property type="entry name" value="RIBONUCLEASE H1"/>
    <property type="match status" value="1"/>
</dbReference>
<dbReference type="EMBL" id="JBFMKM010000004">
    <property type="protein sequence ID" value="KAL1306598.1"/>
    <property type="molecule type" value="Genomic_DNA"/>
</dbReference>
<keyword evidence="6" id="KW-0255">Endonuclease</keyword>
<dbReference type="InterPro" id="IPR009027">
    <property type="entry name" value="Ribosomal_bL9/RNase_H1_N"/>
</dbReference>
<keyword evidence="11" id="KW-1185">Reference proteome</keyword>
<dbReference type="InterPro" id="IPR002156">
    <property type="entry name" value="RNaseH_domain"/>
</dbReference>
<feature type="domain" description="RNase H type-1" evidence="9">
    <location>
        <begin position="228"/>
        <end position="381"/>
    </location>
</feature>
<dbReference type="InterPro" id="IPR037056">
    <property type="entry name" value="RNase_H1_N_sf"/>
</dbReference>
<dbReference type="GeneID" id="95978981"/>
<comment type="similarity">
    <text evidence="2">Belongs to the RNase H family.</text>
</comment>
<keyword evidence="5" id="KW-0479">Metal-binding</keyword>
<reference evidence="10 11" key="1">
    <citation type="submission" date="2024-07" db="EMBL/GenBank/DDBJ databases">
        <title>Draft sequence of the Neodothiora populina.</title>
        <authorList>
            <person name="Drown D.D."/>
            <person name="Schuette U.S."/>
            <person name="Buechlein A.B."/>
            <person name="Rusch D.R."/>
            <person name="Winton L.W."/>
            <person name="Adams G.A."/>
        </authorList>
    </citation>
    <scope>NUCLEOTIDE SEQUENCE [LARGE SCALE GENOMIC DNA]</scope>
    <source>
        <strain evidence="10 11">CPC 39397</strain>
    </source>
</reference>
<dbReference type="SUPFAM" id="SSF55658">
    <property type="entry name" value="L9 N-domain-like"/>
    <property type="match status" value="2"/>
</dbReference>
<evidence type="ECO:0000256" key="4">
    <source>
        <dbReference type="ARBA" id="ARBA00022722"/>
    </source>
</evidence>
<dbReference type="EC" id="3.1.26.4" evidence="3"/>
<keyword evidence="7" id="KW-0378">Hydrolase</keyword>
<proteinExistence type="inferred from homology"/>
<dbReference type="RefSeq" id="XP_069202870.1">
    <property type="nucleotide sequence ID" value="XM_069345042.1"/>
</dbReference>
<dbReference type="SUPFAM" id="SSF53098">
    <property type="entry name" value="Ribonuclease H-like"/>
    <property type="match status" value="1"/>
</dbReference>
<dbReference type="CDD" id="cd09280">
    <property type="entry name" value="RNase_HI_eukaryote_like"/>
    <property type="match status" value="1"/>
</dbReference>
<dbReference type="InterPro" id="IPR012337">
    <property type="entry name" value="RNaseH-like_sf"/>
</dbReference>
<evidence type="ECO:0000256" key="1">
    <source>
        <dbReference type="ARBA" id="ARBA00000077"/>
    </source>
</evidence>
<evidence type="ECO:0000256" key="7">
    <source>
        <dbReference type="ARBA" id="ARBA00022801"/>
    </source>
</evidence>
<evidence type="ECO:0000256" key="2">
    <source>
        <dbReference type="ARBA" id="ARBA00005300"/>
    </source>
</evidence>
<name>A0ABR3PKD0_9PEZI</name>
<evidence type="ECO:0000259" key="9">
    <source>
        <dbReference type="PROSITE" id="PS50879"/>
    </source>
</evidence>
<dbReference type="InterPro" id="IPR011320">
    <property type="entry name" value="RNase_H1_N"/>
</dbReference>
<dbReference type="Gene3D" id="3.30.420.10">
    <property type="entry name" value="Ribonuclease H-like superfamily/Ribonuclease H"/>
    <property type="match status" value="1"/>
</dbReference>
<gene>
    <name evidence="10" type="ORF">AAFC00_005282</name>
</gene>
<feature type="compositionally biased region" description="Low complexity" evidence="8">
    <location>
        <begin position="122"/>
        <end position="150"/>
    </location>
</feature>
<dbReference type="InterPro" id="IPR036397">
    <property type="entry name" value="RNaseH_sf"/>
</dbReference>
<protein>
    <recommendedName>
        <fullName evidence="3">ribonuclease H</fullName>
        <ecNumber evidence="3">3.1.26.4</ecNumber>
    </recommendedName>
</protein>
<comment type="caution">
    <text evidence="10">The sequence shown here is derived from an EMBL/GenBank/DDBJ whole genome shotgun (WGS) entry which is preliminary data.</text>
</comment>
<comment type="catalytic activity">
    <reaction evidence="1">
        <text>Endonucleolytic cleavage to 5'-phosphomonoester.</text>
        <dbReference type="EC" id="3.1.26.4"/>
    </reaction>
</comment>
<feature type="region of interest" description="Disordered" evidence="8">
    <location>
        <begin position="111"/>
        <end position="207"/>
    </location>
</feature>
<dbReference type="Proteomes" id="UP001562354">
    <property type="component" value="Unassembled WGS sequence"/>
</dbReference>
<keyword evidence="4" id="KW-0540">Nuclease</keyword>
<evidence type="ECO:0000256" key="6">
    <source>
        <dbReference type="ARBA" id="ARBA00022759"/>
    </source>
</evidence>
<evidence type="ECO:0000313" key="11">
    <source>
        <dbReference type="Proteomes" id="UP001562354"/>
    </source>
</evidence>
<dbReference type="PROSITE" id="PS50879">
    <property type="entry name" value="RNASE_H_1"/>
    <property type="match status" value="1"/>
</dbReference>
<evidence type="ECO:0000256" key="3">
    <source>
        <dbReference type="ARBA" id="ARBA00012180"/>
    </source>
</evidence>
<evidence type="ECO:0000256" key="5">
    <source>
        <dbReference type="ARBA" id="ARBA00022723"/>
    </source>
</evidence>
<evidence type="ECO:0000313" key="10">
    <source>
        <dbReference type="EMBL" id="KAL1306598.1"/>
    </source>
</evidence>